<dbReference type="RefSeq" id="WP_161139580.1">
    <property type="nucleotide sequence ID" value="NZ_SPKJ01000011.1"/>
</dbReference>
<accession>A0A964T3H1</accession>
<dbReference type="GO" id="GO:0006261">
    <property type="term" value="P:DNA-templated DNA replication"/>
    <property type="evidence" value="ECO:0007669"/>
    <property type="project" value="TreeGrafter"/>
</dbReference>
<name>A0A964T3H1_9HYPH</name>
<dbReference type="Proteomes" id="UP000773614">
    <property type="component" value="Unassembled WGS sequence"/>
</dbReference>
<evidence type="ECO:0000313" key="3">
    <source>
        <dbReference type="Proteomes" id="UP000773614"/>
    </source>
</evidence>
<keyword evidence="3" id="KW-1185">Reference proteome</keyword>
<keyword evidence="2" id="KW-0548">Nucleotidyltransferase</keyword>
<proteinExistence type="predicted"/>
<dbReference type="GO" id="GO:0009360">
    <property type="term" value="C:DNA polymerase III complex"/>
    <property type="evidence" value="ECO:0007669"/>
    <property type="project" value="TreeGrafter"/>
</dbReference>
<gene>
    <name evidence="2" type="ORF">E4O86_05850</name>
</gene>
<protein>
    <submittedName>
        <fullName evidence="2">DNA polymerase III subunit delta</fullName>
        <ecNumber evidence="2">2.7.7.7</ecNumber>
    </submittedName>
</protein>
<dbReference type="EC" id="2.7.7.7" evidence="2"/>
<dbReference type="GO" id="GO:0003887">
    <property type="term" value="F:DNA-directed DNA polymerase activity"/>
    <property type="evidence" value="ECO:0007669"/>
    <property type="project" value="UniProtKB-EC"/>
</dbReference>
<dbReference type="NCBIfam" id="NF005677">
    <property type="entry name" value="PRK07471.1"/>
    <property type="match status" value="1"/>
</dbReference>
<evidence type="ECO:0000313" key="2">
    <source>
        <dbReference type="EMBL" id="MYZ47234.1"/>
    </source>
</evidence>
<dbReference type="AlphaFoldDB" id="A0A964T3H1"/>
<dbReference type="InterPro" id="IPR050238">
    <property type="entry name" value="DNA_Rep/Repair_Clamp_Loader"/>
</dbReference>
<dbReference type="Gene3D" id="3.40.50.300">
    <property type="entry name" value="P-loop containing nucleotide triphosphate hydrolases"/>
    <property type="match status" value="1"/>
</dbReference>
<dbReference type="SUPFAM" id="SSF52540">
    <property type="entry name" value="P-loop containing nucleoside triphosphate hydrolases"/>
    <property type="match status" value="1"/>
</dbReference>
<organism evidence="2 3">
    <name type="scientific">Propylenella binzhouense</name>
    <dbReference type="NCBI Taxonomy" id="2555902"/>
    <lineage>
        <taxon>Bacteria</taxon>
        <taxon>Pseudomonadati</taxon>
        <taxon>Pseudomonadota</taxon>
        <taxon>Alphaproteobacteria</taxon>
        <taxon>Hyphomicrobiales</taxon>
        <taxon>Propylenellaceae</taxon>
        <taxon>Propylenella</taxon>
    </lineage>
</organism>
<dbReference type="PANTHER" id="PTHR11669">
    <property type="entry name" value="REPLICATION FACTOR C / DNA POLYMERASE III GAMMA-TAU SUBUNIT"/>
    <property type="match status" value="1"/>
</dbReference>
<dbReference type="EMBL" id="SPKJ01000011">
    <property type="protein sequence ID" value="MYZ47234.1"/>
    <property type="molecule type" value="Genomic_DNA"/>
</dbReference>
<dbReference type="InterPro" id="IPR027417">
    <property type="entry name" value="P-loop_NTPase"/>
</dbReference>
<sequence>MARAAKPAVEQPPHDALDGVPLPRETFRLVGHAEAERELLSAYRSGRMHHAWLLAGMRGIGKATLAFRFARFVLSHPDPGSEAVARAVDLAADPAGRPAHLMAVGAHPNVLHLQRDWDERAKRHRTEISVGAVRRLIPFLGTTAGEGRWRFVIVDTADDLNRNAANALLKSLEEPPKETVFLILCESAGRLLPTIRSRCRLLTLGPLDDREAALVAGFGDLDPARDPEARIALALAGGSARRLIELREARGVELYRLLLRAIEGGDRSAMTRLGDTALDQRGGGYGQVLDLLLGYLHRRVRGRPEPDPGARPAALPLVTWAELWEKATLAGQEVETYNLDSKQFVVDLLETAAAAGQR</sequence>
<keyword evidence="2" id="KW-0808">Transferase</keyword>
<comment type="caution">
    <text evidence="2">The sequence shown here is derived from an EMBL/GenBank/DDBJ whole genome shotgun (WGS) entry which is preliminary data.</text>
</comment>
<feature type="region of interest" description="Disordered" evidence="1">
    <location>
        <begin position="1"/>
        <end position="21"/>
    </location>
</feature>
<dbReference type="OrthoDB" id="9811073at2"/>
<dbReference type="Pfam" id="PF13177">
    <property type="entry name" value="DNA_pol3_delta2"/>
    <property type="match status" value="1"/>
</dbReference>
<evidence type="ECO:0000256" key="1">
    <source>
        <dbReference type="SAM" id="MobiDB-lite"/>
    </source>
</evidence>
<reference evidence="2" key="1">
    <citation type="submission" date="2019-03" db="EMBL/GenBank/DDBJ databases">
        <title>Afifella sp. nov., isolated from activated sludge.</title>
        <authorList>
            <person name="Li Q."/>
            <person name="Liu Y."/>
        </authorList>
    </citation>
    <scope>NUCLEOTIDE SEQUENCE</scope>
    <source>
        <strain evidence="2">L72</strain>
    </source>
</reference>
<dbReference type="PANTHER" id="PTHR11669:SF8">
    <property type="entry name" value="DNA POLYMERASE III SUBUNIT DELTA"/>
    <property type="match status" value="1"/>
</dbReference>